<dbReference type="Proteomes" id="UP000005237">
    <property type="component" value="Unassembled WGS sequence"/>
</dbReference>
<accession>A0A8R1IHZ6</accession>
<dbReference type="EnsemblMetazoa" id="CJA36550.1">
    <property type="protein sequence ID" value="CJA36550.1"/>
    <property type="gene ID" value="WBGene00212397"/>
</dbReference>
<evidence type="ECO:0000313" key="2">
    <source>
        <dbReference type="Proteomes" id="UP000005237"/>
    </source>
</evidence>
<protein>
    <submittedName>
        <fullName evidence="1">Uncharacterized protein</fullName>
    </submittedName>
</protein>
<organism evidence="1 2">
    <name type="scientific">Caenorhabditis japonica</name>
    <dbReference type="NCBI Taxonomy" id="281687"/>
    <lineage>
        <taxon>Eukaryota</taxon>
        <taxon>Metazoa</taxon>
        <taxon>Ecdysozoa</taxon>
        <taxon>Nematoda</taxon>
        <taxon>Chromadorea</taxon>
        <taxon>Rhabditida</taxon>
        <taxon>Rhabditina</taxon>
        <taxon>Rhabditomorpha</taxon>
        <taxon>Rhabditoidea</taxon>
        <taxon>Rhabditidae</taxon>
        <taxon>Peloderinae</taxon>
        <taxon>Caenorhabditis</taxon>
    </lineage>
</organism>
<dbReference type="GO" id="GO:0016791">
    <property type="term" value="F:phosphatase activity"/>
    <property type="evidence" value="ECO:0007669"/>
    <property type="project" value="UniProtKB-ARBA"/>
</dbReference>
<name>A0A8R1IHZ6_CAEJA</name>
<dbReference type="AlphaFoldDB" id="A0A8R1IHZ6"/>
<evidence type="ECO:0000313" key="1">
    <source>
        <dbReference type="EnsemblMetazoa" id="CJA36550.1"/>
    </source>
</evidence>
<dbReference type="InterPro" id="IPR029033">
    <property type="entry name" value="His_PPase_superfam"/>
</dbReference>
<reference evidence="2" key="1">
    <citation type="submission" date="2010-08" db="EMBL/GenBank/DDBJ databases">
        <authorList>
            <consortium name="Caenorhabditis japonica Sequencing Consortium"/>
            <person name="Wilson R.K."/>
        </authorList>
    </citation>
    <scope>NUCLEOTIDE SEQUENCE [LARGE SCALE GENOMIC DNA]</scope>
    <source>
        <strain evidence="2">DF5081</strain>
    </source>
</reference>
<proteinExistence type="predicted"/>
<reference evidence="1" key="2">
    <citation type="submission" date="2022-06" db="UniProtKB">
        <authorList>
            <consortium name="EnsemblMetazoa"/>
        </authorList>
    </citation>
    <scope>IDENTIFICATION</scope>
    <source>
        <strain evidence="1">DF5081</strain>
    </source>
</reference>
<dbReference type="Gene3D" id="3.40.50.1240">
    <property type="entry name" value="Phosphoglycerate mutase-like"/>
    <property type="match status" value="1"/>
</dbReference>
<sequence>MPQPTWLNQVFNGTTIMDHVRELKRITRNQEFNSAAKAKFRGGMLVNEFLQNMEDFNSNKSTLNAKIDGMCMSPTIGQMQKNQSEQIRGYIFNHRV</sequence>
<keyword evidence="2" id="KW-1185">Reference proteome</keyword>